<keyword evidence="1" id="KW-0732">Signal</keyword>
<feature type="chain" id="PRO_5015350377" evidence="1">
    <location>
        <begin position="19"/>
        <end position="74"/>
    </location>
</feature>
<dbReference type="EMBL" id="GGLE01002992">
    <property type="protein sequence ID" value="MBY07118.1"/>
    <property type="molecule type" value="Transcribed_RNA"/>
</dbReference>
<reference evidence="2" key="1">
    <citation type="submission" date="2018-03" db="EMBL/GenBank/DDBJ databases">
        <title>The relapsing fever spirochete Borrelia turicatae persists in the highly oxidative environment of its soft-bodied tick vector.</title>
        <authorList>
            <person name="Bourret T.J."/>
            <person name="Boyle W.K."/>
            <person name="Valenzuela J.G."/>
            <person name="Oliveira F."/>
            <person name="Lopez J.E."/>
        </authorList>
    </citation>
    <scope>NUCLEOTIDE SEQUENCE</scope>
    <source>
        <strain evidence="2">Kansas strain/isolate</strain>
        <tissue evidence="2">Salivary glands</tissue>
    </source>
</reference>
<evidence type="ECO:0000313" key="2">
    <source>
        <dbReference type="EMBL" id="MBY07118.1"/>
    </source>
</evidence>
<proteinExistence type="predicted"/>
<dbReference type="AlphaFoldDB" id="A0A2R5LCB2"/>
<accession>A0A2R5LCB2</accession>
<protein>
    <submittedName>
        <fullName evidence="2">Putative salivary secreted protein</fullName>
    </submittedName>
</protein>
<name>A0A2R5LCB2_9ACAR</name>
<sequence length="74" mass="7943">MKLLLIATLSALIVMVQSCPGDNSRGKLEPDRFGGRRRECDSSICSNHGNCGPDCYCGPGSGNALSNRCQLNRQ</sequence>
<feature type="signal peptide" evidence="1">
    <location>
        <begin position="1"/>
        <end position="18"/>
    </location>
</feature>
<dbReference type="PROSITE" id="PS51257">
    <property type="entry name" value="PROKAR_LIPOPROTEIN"/>
    <property type="match status" value="1"/>
</dbReference>
<organism evidence="2">
    <name type="scientific">Ornithodoros turicata</name>
    <dbReference type="NCBI Taxonomy" id="34597"/>
    <lineage>
        <taxon>Eukaryota</taxon>
        <taxon>Metazoa</taxon>
        <taxon>Ecdysozoa</taxon>
        <taxon>Arthropoda</taxon>
        <taxon>Chelicerata</taxon>
        <taxon>Arachnida</taxon>
        <taxon>Acari</taxon>
        <taxon>Parasitiformes</taxon>
        <taxon>Ixodida</taxon>
        <taxon>Ixodoidea</taxon>
        <taxon>Argasidae</taxon>
        <taxon>Ornithodorinae</taxon>
        <taxon>Ornithodoros</taxon>
    </lineage>
</organism>
<evidence type="ECO:0000256" key="1">
    <source>
        <dbReference type="SAM" id="SignalP"/>
    </source>
</evidence>